<gene>
    <name evidence="2" type="ORF">AcetOrient_orf03772</name>
</gene>
<dbReference type="KEGG" id="aot:AcetOri_orf03772"/>
<evidence type="ECO:0000313" key="2">
    <source>
        <dbReference type="EMBL" id="BBC80837.1"/>
    </source>
</evidence>
<feature type="compositionally biased region" description="Low complexity" evidence="1">
    <location>
        <begin position="278"/>
        <end position="297"/>
    </location>
</feature>
<dbReference type="AlphaFoldDB" id="A0A2Z5ZLD3"/>
<evidence type="ECO:0000313" key="3">
    <source>
        <dbReference type="Proteomes" id="UP000270034"/>
    </source>
</evidence>
<dbReference type="EMBL" id="AP018515">
    <property type="protein sequence ID" value="BBC80837.1"/>
    <property type="molecule type" value="Genomic_DNA"/>
</dbReference>
<accession>A0A2Z5ZLD3</accession>
<proteinExistence type="predicted"/>
<feature type="region of interest" description="Disordered" evidence="1">
    <location>
        <begin position="118"/>
        <end position="160"/>
    </location>
</feature>
<dbReference type="Proteomes" id="UP000270034">
    <property type="component" value="Chromosome"/>
</dbReference>
<name>A0A2Z5ZLD3_9PROT</name>
<feature type="compositionally biased region" description="Polar residues" evidence="1">
    <location>
        <begin position="320"/>
        <end position="330"/>
    </location>
</feature>
<protein>
    <submittedName>
        <fullName evidence="2">Uncharacterized protein</fullName>
    </submittedName>
</protein>
<evidence type="ECO:0000256" key="1">
    <source>
        <dbReference type="SAM" id="MobiDB-lite"/>
    </source>
</evidence>
<feature type="region of interest" description="Disordered" evidence="1">
    <location>
        <begin position="268"/>
        <end position="335"/>
    </location>
</feature>
<reference evidence="2 3" key="1">
    <citation type="submission" date="2018-02" db="EMBL/GenBank/DDBJ databases">
        <title>Acetobacter orientalis genome.</title>
        <authorList>
            <person name="Nakashima N."/>
            <person name="Tamura T."/>
        </authorList>
    </citation>
    <scope>NUCLEOTIDE SEQUENCE [LARGE SCALE GENOMIC DNA]</scope>
    <source>
        <strain evidence="2 3">FAN1</strain>
    </source>
</reference>
<feature type="compositionally biased region" description="Pro residues" evidence="1">
    <location>
        <begin position="134"/>
        <end position="143"/>
    </location>
</feature>
<organism evidence="2 3">
    <name type="scientific">Acetobacter orientalis</name>
    <dbReference type="NCBI Taxonomy" id="146474"/>
    <lineage>
        <taxon>Bacteria</taxon>
        <taxon>Pseudomonadati</taxon>
        <taxon>Pseudomonadota</taxon>
        <taxon>Alphaproteobacteria</taxon>
        <taxon>Acetobacterales</taxon>
        <taxon>Acetobacteraceae</taxon>
        <taxon>Acetobacter</taxon>
    </lineage>
</organism>
<sequence>MAWARALAGVGMSKRRWSKFWWQDHERDAALRLCSLAAQGLWVRLLCLMHEAEPYGYLCLNGHPAQPRQLALMVGVPERQLTRLMAELGKASVFSTTPEGCIFSRRLVRDRLVSDQGAAWGRTGGNPRLQTQPDPTPTPPPHTGPAGLTPPHKHQEAEAETEAEITLTLFTPTQDARTQLFKQGLVFLQTVTGRPERSSRALLGKWLKMLHDDAQTLNTVLAECATFRPAEPVSWLEATVRKRVAEQQEASTAPIPGAATGAFVLNGAGMPTGLPESTAPNTPTGAPAANATGLLAGTAGGTTAGTPNSFAPHAGAGHSTGHSAHQTGGTRSAAQSAFAAAWHNVPDLEGI</sequence>